<dbReference type="Proteomes" id="UP000184516">
    <property type="component" value="Unassembled WGS sequence"/>
</dbReference>
<reference evidence="3" key="1">
    <citation type="submission" date="2016-11" db="EMBL/GenBank/DDBJ databases">
        <authorList>
            <person name="Varghese N."/>
            <person name="Submissions S."/>
        </authorList>
    </citation>
    <scope>NUCLEOTIDE SEQUENCE [LARGE SCALE GENOMIC DNA]</scope>
    <source>
        <strain evidence="3">DSM 19978</strain>
    </source>
</reference>
<keyword evidence="1" id="KW-1133">Transmembrane helix</keyword>
<keyword evidence="3" id="KW-1185">Reference proteome</keyword>
<organism evidence="2 3">
    <name type="scientific">Flavobacterium fluvii</name>
    <dbReference type="NCBI Taxonomy" id="468056"/>
    <lineage>
        <taxon>Bacteria</taxon>
        <taxon>Pseudomonadati</taxon>
        <taxon>Bacteroidota</taxon>
        <taxon>Flavobacteriia</taxon>
        <taxon>Flavobacteriales</taxon>
        <taxon>Flavobacteriaceae</taxon>
        <taxon>Flavobacterium</taxon>
    </lineage>
</organism>
<proteinExistence type="predicted"/>
<accession>A0A1M5KGM3</accession>
<evidence type="ECO:0000313" key="3">
    <source>
        <dbReference type="Proteomes" id="UP000184516"/>
    </source>
</evidence>
<dbReference type="OrthoDB" id="676025at2"/>
<sequence length="92" mass="10137">MNSSKLLLGVLGGVAAGALMGVLFAPEKGSKTRKRIMNKANDGVDVLKDKFDSLLESMNDKYENIWHAKEELISDGEARLNSVKKELKNMEV</sequence>
<protein>
    <submittedName>
        <fullName evidence="2">Gas vesicle protein</fullName>
    </submittedName>
</protein>
<keyword evidence="1" id="KW-0472">Membrane</keyword>
<dbReference type="EMBL" id="FQWB01000004">
    <property type="protein sequence ID" value="SHG51996.1"/>
    <property type="molecule type" value="Genomic_DNA"/>
</dbReference>
<dbReference type="Pfam" id="PF12732">
    <property type="entry name" value="YtxH"/>
    <property type="match status" value="1"/>
</dbReference>
<dbReference type="RefSeq" id="WP_073370684.1">
    <property type="nucleotide sequence ID" value="NZ_FQWB01000004.1"/>
</dbReference>
<feature type="transmembrane region" description="Helical" evidence="1">
    <location>
        <begin position="6"/>
        <end position="25"/>
    </location>
</feature>
<dbReference type="STRING" id="468056.SAMN05443549_104311"/>
<name>A0A1M5KGM3_9FLAO</name>
<keyword evidence="1" id="KW-0812">Transmembrane</keyword>
<evidence type="ECO:0000256" key="1">
    <source>
        <dbReference type="SAM" id="Phobius"/>
    </source>
</evidence>
<evidence type="ECO:0000313" key="2">
    <source>
        <dbReference type="EMBL" id="SHG51996.1"/>
    </source>
</evidence>
<dbReference type="AlphaFoldDB" id="A0A1M5KGM3"/>
<gene>
    <name evidence="2" type="ORF">SAMN05443549_104311</name>
</gene>
<dbReference type="InterPro" id="IPR024623">
    <property type="entry name" value="YtxH"/>
</dbReference>